<dbReference type="AlphaFoldDB" id="A0A7E5A097"/>
<evidence type="ECO:0000313" key="2">
    <source>
        <dbReference type="WBParaSite" id="Pan_g6869.t1"/>
    </source>
</evidence>
<proteinExistence type="predicted"/>
<name>A0A7E5A097_PANRE</name>
<dbReference type="Proteomes" id="UP000492821">
    <property type="component" value="Unassembled WGS sequence"/>
</dbReference>
<accession>A0A7E5A097</accession>
<organism evidence="1 2">
    <name type="scientific">Panagrellus redivivus</name>
    <name type="common">Microworm</name>
    <dbReference type="NCBI Taxonomy" id="6233"/>
    <lineage>
        <taxon>Eukaryota</taxon>
        <taxon>Metazoa</taxon>
        <taxon>Ecdysozoa</taxon>
        <taxon>Nematoda</taxon>
        <taxon>Chromadorea</taxon>
        <taxon>Rhabditida</taxon>
        <taxon>Tylenchina</taxon>
        <taxon>Panagrolaimomorpha</taxon>
        <taxon>Panagrolaimoidea</taxon>
        <taxon>Panagrolaimidae</taxon>
        <taxon>Panagrellus</taxon>
    </lineage>
</organism>
<sequence>MLQLRGHLLTPMKPPAQVSAHARKVKDKKTHAFGMECAKEGRCWRSDESTYAVHDATFGNWVKLRSSNRDGSFVDTASMCALIDLPLIPSCSSRPLGPYAHVLCQKSRGKDAGIQPDSVGAGPITEPMAFSEVSTKSCKVRNAACLAILEAVNHGSYISQLRNTV</sequence>
<reference evidence="1" key="1">
    <citation type="journal article" date="2013" name="Genetics">
        <title>The draft genome and transcriptome of Panagrellus redivivus are shaped by the harsh demands of a free-living lifestyle.</title>
        <authorList>
            <person name="Srinivasan J."/>
            <person name="Dillman A.R."/>
            <person name="Macchietto M.G."/>
            <person name="Heikkinen L."/>
            <person name="Lakso M."/>
            <person name="Fracchia K.M."/>
            <person name="Antoshechkin I."/>
            <person name="Mortazavi A."/>
            <person name="Wong G."/>
            <person name="Sternberg P.W."/>
        </authorList>
    </citation>
    <scope>NUCLEOTIDE SEQUENCE [LARGE SCALE GENOMIC DNA]</scope>
    <source>
        <strain evidence="1">MT8872</strain>
    </source>
</reference>
<dbReference type="WBParaSite" id="Pan_g6869.t1">
    <property type="protein sequence ID" value="Pan_g6869.t1"/>
    <property type="gene ID" value="Pan_g6869"/>
</dbReference>
<protein>
    <submittedName>
        <fullName evidence="2">Secreted protein</fullName>
    </submittedName>
</protein>
<keyword evidence="1" id="KW-1185">Reference proteome</keyword>
<evidence type="ECO:0000313" key="1">
    <source>
        <dbReference type="Proteomes" id="UP000492821"/>
    </source>
</evidence>
<reference evidence="2" key="2">
    <citation type="submission" date="2020-10" db="UniProtKB">
        <authorList>
            <consortium name="WormBaseParasite"/>
        </authorList>
    </citation>
    <scope>IDENTIFICATION</scope>
</reference>